<protein>
    <submittedName>
        <fullName evidence="2">Uncharacterized protein</fullName>
    </submittedName>
</protein>
<gene>
    <name evidence="2" type="ORF">DY000_02059765</name>
</gene>
<evidence type="ECO:0000313" key="2">
    <source>
        <dbReference type="EMBL" id="KAF3516342.1"/>
    </source>
</evidence>
<keyword evidence="3" id="KW-1185">Reference proteome</keyword>
<keyword evidence="1" id="KW-0812">Transmembrane</keyword>
<evidence type="ECO:0000256" key="1">
    <source>
        <dbReference type="SAM" id="Phobius"/>
    </source>
</evidence>
<evidence type="ECO:0000313" key="3">
    <source>
        <dbReference type="Proteomes" id="UP000266723"/>
    </source>
</evidence>
<name>A0ABQ7AQA4_BRACR</name>
<keyword evidence="1" id="KW-0472">Membrane</keyword>
<comment type="caution">
    <text evidence="2">The sequence shown here is derived from an EMBL/GenBank/DDBJ whole genome shotgun (WGS) entry which is preliminary data.</text>
</comment>
<dbReference type="EMBL" id="QGKV02001556">
    <property type="protein sequence ID" value="KAF3516342.1"/>
    <property type="molecule type" value="Genomic_DNA"/>
</dbReference>
<feature type="transmembrane region" description="Helical" evidence="1">
    <location>
        <begin position="32"/>
        <end position="56"/>
    </location>
</feature>
<organism evidence="2 3">
    <name type="scientific">Brassica cretica</name>
    <name type="common">Mustard</name>
    <dbReference type="NCBI Taxonomy" id="69181"/>
    <lineage>
        <taxon>Eukaryota</taxon>
        <taxon>Viridiplantae</taxon>
        <taxon>Streptophyta</taxon>
        <taxon>Embryophyta</taxon>
        <taxon>Tracheophyta</taxon>
        <taxon>Spermatophyta</taxon>
        <taxon>Magnoliopsida</taxon>
        <taxon>eudicotyledons</taxon>
        <taxon>Gunneridae</taxon>
        <taxon>Pentapetalae</taxon>
        <taxon>rosids</taxon>
        <taxon>malvids</taxon>
        <taxon>Brassicales</taxon>
        <taxon>Brassicaceae</taxon>
        <taxon>Brassiceae</taxon>
        <taxon>Brassica</taxon>
    </lineage>
</organism>
<keyword evidence="1" id="KW-1133">Transmembrane helix</keyword>
<dbReference type="Proteomes" id="UP000266723">
    <property type="component" value="Unassembled WGS sequence"/>
</dbReference>
<sequence length="210" mass="23688">MSIDFDVDRAVRMWVFCYELLLFNIALLSRRWWLLVVGVSITHVVDVVVAVGFLALRTLVKLFHIQKYGRFSLSEVFQFPGGKGRSWGPDLEYFVAGNRGSFQRGSWEPGFLPAGIQRLMSCLGSGGIQYLSIFPQQFPLIARFRYRTRGITCALTSSRVAHSQQASLRIDPLTPDRGLALLNRWFFVEDGKIWTSDGISKPVEPGALTP</sequence>
<proteinExistence type="predicted"/>
<accession>A0ABQ7AQA4</accession>
<reference evidence="2 3" key="1">
    <citation type="journal article" date="2020" name="BMC Genomics">
        <title>Intraspecific diversification of the crop wild relative Brassica cretica Lam. using demographic model selection.</title>
        <authorList>
            <person name="Kioukis A."/>
            <person name="Michalopoulou V.A."/>
            <person name="Briers L."/>
            <person name="Pirintsos S."/>
            <person name="Studholme D.J."/>
            <person name="Pavlidis P."/>
            <person name="Sarris P.F."/>
        </authorList>
    </citation>
    <scope>NUCLEOTIDE SEQUENCE [LARGE SCALE GENOMIC DNA]</scope>
    <source>
        <strain evidence="3">cv. PFS-1207/04</strain>
    </source>
</reference>